<name>A0A1V5SJR1_9BACT</name>
<evidence type="ECO:0000256" key="2">
    <source>
        <dbReference type="ARBA" id="ARBA00022448"/>
    </source>
</evidence>
<gene>
    <name evidence="9" type="primary">rbsC_36</name>
    <name evidence="9" type="ORF">BWY41_01929</name>
</gene>
<dbReference type="GO" id="GO:0005886">
    <property type="term" value="C:plasma membrane"/>
    <property type="evidence" value="ECO:0007669"/>
    <property type="project" value="UniProtKB-SubCell"/>
</dbReference>
<dbReference type="EMBL" id="MWBQ01000199">
    <property type="protein sequence ID" value="OQA54725.1"/>
    <property type="molecule type" value="Genomic_DNA"/>
</dbReference>
<accession>A0A1V5SJR1</accession>
<keyword evidence="5 8" id="KW-0812">Transmembrane</keyword>
<protein>
    <submittedName>
        <fullName evidence="9">Ribose transport system permease protein RbsC</fullName>
    </submittedName>
</protein>
<keyword evidence="2" id="KW-0813">Transport</keyword>
<keyword evidence="3" id="KW-1003">Cell membrane</keyword>
<feature type="transmembrane region" description="Helical" evidence="8">
    <location>
        <begin position="6"/>
        <end position="24"/>
    </location>
</feature>
<dbReference type="InterPro" id="IPR001851">
    <property type="entry name" value="ABC_transp_permease"/>
</dbReference>
<feature type="transmembrane region" description="Helical" evidence="8">
    <location>
        <begin position="91"/>
        <end position="114"/>
    </location>
</feature>
<comment type="caution">
    <text evidence="9">The sequence shown here is derived from an EMBL/GenBank/DDBJ whole genome shotgun (WGS) entry which is preliminary data.</text>
</comment>
<feature type="transmembrane region" description="Helical" evidence="8">
    <location>
        <begin position="214"/>
        <end position="235"/>
    </location>
</feature>
<comment type="subcellular location">
    <subcellularLocation>
        <location evidence="1">Cell membrane</location>
        <topology evidence="1">Multi-pass membrane protein</topology>
    </subcellularLocation>
</comment>
<dbReference type="Proteomes" id="UP000485569">
    <property type="component" value="Unassembled WGS sequence"/>
</dbReference>
<keyword evidence="7 8" id="KW-0472">Membrane</keyword>
<feature type="transmembrane region" description="Helical" evidence="8">
    <location>
        <begin position="163"/>
        <end position="185"/>
    </location>
</feature>
<keyword evidence="6 8" id="KW-1133">Transmembrane helix</keyword>
<keyword evidence="4" id="KW-0997">Cell inner membrane</keyword>
<dbReference type="CDD" id="cd06579">
    <property type="entry name" value="TM_PBP1_transp_AraH_like"/>
    <property type="match status" value="1"/>
</dbReference>
<proteinExistence type="predicted"/>
<dbReference type="PANTHER" id="PTHR32196">
    <property type="entry name" value="ABC TRANSPORTER PERMEASE PROTEIN YPHD-RELATED-RELATED"/>
    <property type="match status" value="1"/>
</dbReference>
<organism evidence="9">
    <name type="scientific">Candidatus Atribacter allofermentans</name>
    <dbReference type="NCBI Taxonomy" id="1852833"/>
    <lineage>
        <taxon>Bacteria</taxon>
        <taxon>Pseudomonadati</taxon>
        <taxon>Atribacterota</taxon>
        <taxon>Atribacteria</taxon>
        <taxon>Atribacterales</taxon>
        <taxon>Atribacteraceae</taxon>
        <taxon>Atribacter</taxon>
    </lineage>
</organism>
<dbReference type="GO" id="GO:0022857">
    <property type="term" value="F:transmembrane transporter activity"/>
    <property type="evidence" value="ECO:0007669"/>
    <property type="project" value="InterPro"/>
</dbReference>
<feature type="transmembrane region" description="Helical" evidence="8">
    <location>
        <begin position="126"/>
        <end position="143"/>
    </location>
</feature>
<dbReference type="AlphaFoldDB" id="A0A1V5SJR1"/>
<evidence type="ECO:0000256" key="1">
    <source>
        <dbReference type="ARBA" id="ARBA00004651"/>
    </source>
</evidence>
<evidence type="ECO:0000256" key="6">
    <source>
        <dbReference type="ARBA" id="ARBA00022989"/>
    </source>
</evidence>
<feature type="transmembrane region" description="Helical" evidence="8">
    <location>
        <begin position="247"/>
        <end position="263"/>
    </location>
</feature>
<feature type="transmembrane region" description="Helical" evidence="8">
    <location>
        <begin position="44"/>
        <end position="71"/>
    </location>
</feature>
<evidence type="ECO:0000256" key="3">
    <source>
        <dbReference type="ARBA" id="ARBA00022475"/>
    </source>
</evidence>
<sequence length="328" mass="35236">MKRNIPNLSLYAILILIVVVMILLNPTRFPTMANFRSMAYQLPLLAFLSLGMMIPILSGGINLGIVATANFTGIITALTLRSFTGGNPTEASGLLVIISMAMGILAAMGAGLLSGFLTGYLRVPDMLATLGTMTLLNGVNIVLTKGYTLTGFPKSLITIGNGLFLGIPIPFYIFVIFTFILYIILDKTTFGYSLYMLGSNYTAAKFSNIDTKSIILKGFLLSSLFSAITAFIMIGQLNSVKANYAESYLLVAILACFLGGVDPSGGVGKVSGMVVSVVILQVISSGVNLLRMDPFFIRAMWGFIIIAVLAINYFNEKAKSRIKVISNH</sequence>
<evidence type="ECO:0000256" key="7">
    <source>
        <dbReference type="ARBA" id="ARBA00023136"/>
    </source>
</evidence>
<dbReference type="Pfam" id="PF02653">
    <property type="entry name" value="BPD_transp_2"/>
    <property type="match status" value="1"/>
</dbReference>
<evidence type="ECO:0000313" key="9">
    <source>
        <dbReference type="EMBL" id="OQA54725.1"/>
    </source>
</evidence>
<evidence type="ECO:0000256" key="5">
    <source>
        <dbReference type="ARBA" id="ARBA00022692"/>
    </source>
</evidence>
<reference evidence="9" key="1">
    <citation type="submission" date="2017-02" db="EMBL/GenBank/DDBJ databases">
        <title>Delving into the versatile metabolic prowess of the omnipresent phylum Bacteroidetes.</title>
        <authorList>
            <person name="Nobu M.K."/>
            <person name="Mei R."/>
            <person name="Narihiro T."/>
            <person name="Kuroda K."/>
            <person name="Liu W.-T."/>
        </authorList>
    </citation>
    <scope>NUCLEOTIDE SEQUENCE</scope>
    <source>
        <strain evidence="9">ADurb.Bin276</strain>
    </source>
</reference>
<evidence type="ECO:0000256" key="8">
    <source>
        <dbReference type="SAM" id="Phobius"/>
    </source>
</evidence>
<evidence type="ECO:0000256" key="4">
    <source>
        <dbReference type="ARBA" id="ARBA00022519"/>
    </source>
</evidence>
<feature type="transmembrane region" description="Helical" evidence="8">
    <location>
        <begin position="295"/>
        <end position="314"/>
    </location>
</feature>
<dbReference type="PANTHER" id="PTHR32196:SF21">
    <property type="entry name" value="ABC TRANSPORTER PERMEASE PROTEIN YPHD-RELATED"/>
    <property type="match status" value="1"/>
</dbReference>